<keyword evidence="2" id="KW-0238">DNA-binding</keyword>
<feature type="domain" description="HTH araC/xylS-type" evidence="4">
    <location>
        <begin position="105"/>
        <end position="155"/>
    </location>
</feature>
<keyword evidence="3" id="KW-0804">Transcription</keyword>
<dbReference type="EMBL" id="WHOA01000153">
    <property type="protein sequence ID" value="NOU74241.1"/>
    <property type="molecule type" value="Genomic_DNA"/>
</dbReference>
<dbReference type="SUPFAM" id="SSF46689">
    <property type="entry name" value="Homeodomain-like"/>
    <property type="match status" value="1"/>
</dbReference>
<protein>
    <recommendedName>
        <fullName evidence="4">HTH araC/xylS-type domain-containing protein</fullName>
    </recommendedName>
</protein>
<evidence type="ECO:0000259" key="4">
    <source>
        <dbReference type="PROSITE" id="PS01124"/>
    </source>
</evidence>
<gene>
    <name evidence="5" type="ORF">GC098_23060</name>
</gene>
<dbReference type="PROSITE" id="PS01124">
    <property type="entry name" value="HTH_ARAC_FAMILY_2"/>
    <property type="match status" value="1"/>
</dbReference>
<dbReference type="PANTHER" id="PTHR43280">
    <property type="entry name" value="ARAC-FAMILY TRANSCRIPTIONAL REGULATOR"/>
    <property type="match status" value="1"/>
</dbReference>
<dbReference type="Proteomes" id="UP000616779">
    <property type="component" value="Unassembled WGS sequence"/>
</dbReference>
<name>A0ABX1Y1U7_9BACL</name>
<sequence length="165" mass="19359">MSFHFSQVNAIGRKMKEMLLDREEQDLGIRGLLAIQKSKQTYEPLRIRAADVDFLRVEVFLEDIYELSGEVEISMEQLIAFEEALFKLMAYLDKTQKKKKRKVIEKIVAYMEAHYNESINLNTVAETFFMNASFLSKIFKEEMDIPFSKFVMEYRDNGSNCHTCV</sequence>
<evidence type="ECO:0000256" key="3">
    <source>
        <dbReference type="ARBA" id="ARBA00023163"/>
    </source>
</evidence>
<accession>A0ABX1Y1U7</accession>
<dbReference type="RefSeq" id="WP_171645647.1">
    <property type="nucleotide sequence ID" value="NZ_WHOA01000153.1"/>
</dbReference>
<comment type="caution">
    <text evidence="5">The sequence shown here is derived from an EMBL/GenBank/DDBJ whole genome shotgun (WGS) entry which is preliminary data.</text>
</comment>
<evidence type="ECO:0000313" key="6">
    <source>
        <dbReference type="Proteomes" id="UP000616779"/>
    </source>
</evidence>
<dbReference type="Gene3D" id="1.10.10.60">
    <property type="entry name" value="Homeodomain-like"/>
    <property type="match status" value="1"/>
</dbReference>
<evidence type="ECO:0000256" key="2">
    <source>
        <dbReference type="ARBA" id="ARBA00023125"/>
    </source>
</evidence>
<evidence type="ECO:0000256" key="1">
    <source>
        <dbReference type="ARBA" id="ARBA00023015"/>
    </source>
</evidence>
<keyword evidence="6" id="KW-1185">Reference proteome</keyword>
<proteinExistence type="predicted"/>
<dbReference type="PANTHER" id="PTHR43280:SF10">
    <property type="entry name" value="REGULATORY PROTEIN POCR"/>
    <property type="match status" value="1"/>
</dbReference>
<dbReference type="InterPro" id="IPR018060">
    <property type="entry name" value="HTH_AraC"/>
</dbReference>
<reference evidence="5 6" key="1">
    <citation type="submission" date="2019-10" db="EMBL/GenBank/DDBJ databases">
        <title>Description of Paenibacillus terrestris sp. nov.</title>
        <authorList>
            <person name="Carlier A."/>
            <person name="Qi S."/>
        </authorList>
    </citation>
    <scope>NUCLEOTIDE SEQUENCE [LARGE SCALE GENOMIC DNA]</scope>
    <source>
        <strain evidence="5 6">LMG 31458</strain>
    </source>
</reference>
<keyword evidence="1" id="KW-0805">Transcription regulation</keyword>
<evidence type="ECO:0000313" key="5">
    <source>
        <dbReference type="EMBL" id="NOU74241.1"/>
    </source>
</evidence>
<organism evidence="5 6">
    <name type="scientific">Paenibacillus phytorum</name>
    <dbReference type="NCBI Taxonomy" id="2654977"/>
    <lineage>
        <taxon>Bacteria</taxon>
        <taxon>Bacillati</taxon>
        <taxon>Bacillota</taxon>
        <taxon>Bacilli</taxon>
        <taxon>Bacillales</taxon>
        <taxon>Paenibacillaceae</taxon>
        <taxon>Paenibacillus</taxon>
    </lineage>
</organism>
<dbReference type="InterPro" id="IPR009057">
    <property type="entry name" value="Homeodomain-like_sf"/>
</dbReference>